<evidence type="ECO:0000313" key="3">
    <source>
        <dbReference type="Proteomes" id="UP001567538"/>
    </source>
</evidence>
<accession>A0ABD1FIV3</accession>
<keyword evidence="3" id="KW-1185">Reference proteome</keyword>
<sequence length="67" mass="7663">MNDIFMMSNDKANHDDDIPCYAAYHKQEKEAENALYMEDKKVIIIFPSLMCLFMGIIASTAPKICET</sequence>
<reference evidence="2 3" key="1">
    <citation type="submission" date="2024-06" db="EMBL/GenBank/DDBJ databases">
        <title>A chromosome level genome sequence of Diviner's sage (Salvia divinorum).</title>
        <authorList>
            <person name="Ford S.A."/>
            <person name="Ro D.-K."/>
            <person name="Ness R.W."/>
            <person name="Phillips M.A."/>
        </authorList>
    </citation>
    <scope>NUCLEOTIDE SEQUENCE [LARGE SCALE GENOMIC DNA]</scope>
    <source>
        <strain evidence="2">SAF-2024a</strain>
        <tissue evidence="2">Leaf</tissue>
    </source>
</reference>
<organism evidence="2 3">
    <name type="scientific">Salvia divinorum</name>
    <name type="common">Maria pastora</name>
    <name type="synonym">Diviner's sage</name>
    <dbReference type="NCBI Taxonomy" id="28513"/>
    <lineage>
        <taxon>Eukaryota</taxon>
        <taxon>Viridiplantae</taxon>
        <taxon>Streptophyta</taxon>
        <taxon>Embryophyta</taxon>
        <taxon>Tracheophyta</taxon>
        <taxon>Spermatophyta</taxon>
        <taxon>Magnoliopsida</taxon>
        <taxon>eudicotyledons</taxon>
        <taxon>Gunneridae</taxon>
        <taxon>Pentapetalae</taxon>
        <taxon>asterids</taxon>
        <taxon>lamiids</taxon>
        <taxon>Lamiales</taxon>
        <taxon>Lamiaceae</taxon>
        <taxon>Nepetoideae</taxon>
        <taxon>Mentheae</taxon>
        <taxon>Salviinae</taxon>
        <taxon>Salvia</taxon>
        <taxon>Salvia subgen. Calosphace</taxon>
    </lineage>
</organism>
<protein>
    <submittedName>
        <fullName evidence="2">Uncharacterized protein</fullName>
    </submittedName>
</protein>
<keyword evidence="1" id="KW-1133">Transmembrane helix</keyword>
<dbReference type="EMBL" id="JBEAFC010000014">
    <property type="protein sequence ID" value="KAL1531766.1"/>
    <property type="molecule type" value="Genomic_DNA"/>
</dbReference>
<keyword evidence="1" id="KW-0812">Transmembrane</keyword>
<evidence type="ECO:0000313" key="2">
    <source>
        <dbReference type="EMBL" id="KAL1531766.1"/>
    </source>
</evidence>
<dbReference type="AlphaFoldDB" id="A0ABD1FIV3"/>
<feature type="transmembrane region" description="Helical" evidence="1">
    <location>
        <begin position="42"/>
        <end position="61"/>
    </location>
</feature>
<name>A0ABD1FIV3_SALDI</name>
<evidence type="ECO:0000256" key="1">
    <source>
        <dbReference type="SAM" id="Phobius"/>
    </source>
</evidence>
<keyword evidence="1" id="KW-0472">Membrane</keyword>
<dbReference type="Proteomes" id="UP001567538">
    <property type="component" value="Unassembled WGS sequence"/>
</dbReference>
<comment type="caution">
    <text evidence="2">The sequence shown here is derived from an EMBL/GenBank/DDBJ whole genome shotgun (WGS) entry which is preliminary data.</text>
</comment>
<gene>
    <name evidence="2" type="ORF">AAHA92_31869</name>
</gene>
<proteinExistence type="predicted"/>